<name>A0A8H4RRX5_9HELO</name>
<dbReference type="OrthoDB" id="5022336at2759"/>
<evidence type="ECO:0000313" key="1">
    <source>
        <dbReference type="EMBL" id="KAF4634523.1"/>
    </source>
</evidence>
<evidence type="ECO:0000313" key="2">
    <source>
        <dbReference type="Proteomes" id="UP000566819"/>
    </source>
</evidence>
<accession>A0A8H4RRX5</accession>
<organism evidence="1 2">
    <name type="scientific">Cudoniella acicularis</name>
    <dbReference type="NCBI Taxonomy" id="354080"/>
    <lineage>
        <taxon>Eukaryota</taxon>
        <taxon>Fungi</taxon>
        <taxon>Dikarya</taxon>
        <taxon>Ascomycota</taxon>
        <taxon>Pezizomycotina</taxon>
        <taxon>Leotiomycetes</taxon>
        <taxon>Helotiales</taxon>
        <taxon>Tricladiaceae</taxon>
        <taxon>Cudoniella</taxon>
    </lineage>
</organism>
<proteinExistence type="predicted"/>
<dbReference type="Proteomes" id="UP000566819">
    <property type="component" value="Unassembled WGS sequence"/>
</dbReference>
<dbReference type="AlphaFoldDB" id="A0A8H4RRX5"/>
<gene>
    <name evidence="1" type="ORF">G7Y89_g3575</name>
</gene>
<protein>
    <submittedName>
        <fullName evidence="1">Uncharacterized protein</fullName>
    </submittedName>
</protein>
<comment type="caution">
    <text evidence="1">The sequence shown here is derived from an EMBL/GenBank/DDBJ whole genome shotgun (WGS) entry which is preliminary data.</text>
</comment>
<reference evidence="1 2" key="1">
    <citation type="submission" date="2020-03" db="EMBL/GenBank/DDBJ databases">
        <title>Draft Genome Sequence of Cudoniella acicularis.</title>
        <authorList>
            <person name="Buettner E."/>
            <person name="Kellner H."/>
        </authorList>
    </citation>
    <scope>NUCLEOTIDE SEQUENCE [LARGE SCALE GENOMIC DNA]</scope>
    <source>
        <strain evidence="1 2">DSM 108380</strain>
    </source>
</reference>
<keyword evidence="2" id="KW-1185">Reference proteome</keyword>
<dbReference type="EMBL" id="JAAMPI010000178">
    <property type="protein sequence ID" value="KAF4634523.1"/>
    <property type="molecule type" value="Genomic_DNA"/>
</dbReference>
<sequence>MRLRDESTVLYTGKGEVELTLDNGKDIVFTDVLYYKDFKSTSLLLGLTRIASVNGNLYYILFSDDGRKYRKIYIIKDRKGFLSIVKEFKAIAKKQTGKTIYVFRIDNTLKYRCYTDYALRFGSSARILGRGDSIIDVKTAFLYGDLDKEIYIEQPEGYSEGIDLLYKLRRSLKEVELIYLPTKHMVADTLTKPLEHFKFAKHREGIGVTTLEEKD</sequence>